<evidence type="ECO:0000313" key="2">
    <source>
        <dbReference type="Proteomes" id="UP000092651"/>
    </source>
</evidence>
<dbReference type="EMBL" id="MAYH01000048">
    <property type="protein sequence ID" value="OCA69139.1"/>
    <property type="molecule type" value="Genomic_DNA"/>
</dbReference>
<gene>
    <name evidence="1" type="ORF">BBI01_18215</name>
</gene>
<dbReference type="Proteomes" id="UP000092651">
    <property type="component" value="Unassembled WGS sequence"/>
</dbReference>
<sequence length="143" mass="17413">MKISLTPTDYLFIKSIDNSEFSDFAIIHTTEQWKQICKERLDAVEPFKTDDFFKWLNYKDEAIDFFRFSDDRFPELKEWFSEKQIFFVETDDDEISELKPLDFILRNYQMQVFNDGTAIYNAFEKHLGEEYWTIKFSLKQLTY</sequence>
<evidence type="ECO:0000313" key="1">
    <source>
        <dbReference type="EMBL" id="OCA69139.1"/>
    </source>
</evidence>
<protein>
    <submittedName>
        <fullName evidence="1">Uncharacterized protein</fullName>
    </submittedName>
</protein>
<organism evidence="1 2">
    <name type="scientific">Chryseobacterium artocarpi</name>
    <dbReference type="NCBI Taxonomy" id="1414727"/>
    <lineage>
        <taxon>Bacteria</taxon>
        <taxon>Pseudomonadati</taxon>
        <taxon>Bacteroidota</taxon>
        <taxon>Flavobacteriia</taxon>
        <taxon>Flavobacteriales</taxon>
        <taxon>Weeksellaceae</taxon>
        <taxon>Chryseobacterium group</taxon>
        <taxon>Chryseobacterium</taxon>
    </lineage>
</organism>
<accession>A0A1B8ZC09</accession>
<proteinExistence type="predicted"/>
<reference evidence="1 2" key="1">
    <citation type="submission" date="2016-07" db="EMBL/GenBank/DDBJ databases">
        <authorList>
            <person name="Jeong J.-J."/>
            <person name="Kim D.W."/>
            <person name="Sang M.K."/>
            <person name="Choi I.-G."/>
            <person name="Kim K.D."/>
        </authorList>
    </citation>
    <scope>NUCLEOTIDE SEQUENCE [LARGE SCALE GENOMIC DNA]</scope>
    <source>
        <strain evidence="1 2">UTM-3</strain>
    </source>
</reference>
<dbReference type="AlphaFoldDB" id="A0A1B8ZC09"/>
<name>A0A1B8ZC09_9FLAO</name>
<keyword evidence="2" id="KW-1185">Reference proteome</keyword>
<dbReference type="OrthoDB" id="712917at2"/>
<dbReference type="RefSeq" id="WP_065396238.1">
    <property type="nucleotide sequence ID" value="NZ_MAYH01000048.1"/>
</dbReference>
<comment type="caution">
    <text evidence="1">The sequence shown here is derived from an EMBL/GenBank/DDBJ whole genome shotgun (WGS) entry which is preliminary data.</text>
</comment>